<protein>
    <submittedName>
        <fullName evidence="3">AT-rich interactive domain-containing protein 3B-like</fullName>
    </submittedName>
</protein>
<feature type="region of interest" description="Disordered" evidence="2">
    <location>
        <begin position="167"/>
        <end position="237"/>
    </location>
</feature>
<feature type="region of interest" description="Disordered" evidence="2">
    <location>
        <begin position="94"/>
        <end position="148"/>
    </location>
</feature>
<dbReference type="EMBL" id="QNUK01000375">
    <property type="protein sequence ID" value="KAF5894416.1"/>
    <property type="molecule type" value="Genomic_DNA"/>
</dbReference>
<feature type="compositionally biased region" description="Basic and acidic residues" evidence="2">
    <location>
        <begin position="175"/>
        <end position="187"/>
    </location>
</feature>
<reference evidence="3" key="1">
    <citation type="submission" date="2020-07" db="EMBL/GenBank/DDBJ databases">
        <title>Clarias magur genome sequencing, assembly and annotation.</title>
        <authorList>
            <person name="Kushwaha B."/>
            <person name="Kumar R."/>
            <person name="Das P."/>
            <person name="Joshi C.G."/>
            <person name="Kumar D."/>
            <person name="Nagpure N.S."/>
            <person name="Pandey M."/>
            <person name="Agarwal S."/>
            <person name="Srivastava S."/>
            <person name="Singh M."/>
            <person name="Sahoo L."/>
            <person name="Jayasankar P."/>
            <person name="Meher P.K."/>
            <person name="Koringa P.G."/>
            <person name="Iquebal M.A."/>
            <person name="Das S.P."/>
            <person name="Bit A."/>
            <person name="Patnaik S."/>
            <person name="Patel N."/>
            <person name="Shah T.M."/>
            <person name="Hinsu A."/>
            <person name="Jena J.K."/>
        </authorList>
    </citation>
    <scope>NUCLEOTIDE SEQUENCE</scope>
    <source>
        <strain evidence="3">CIFAMagur01</strain>
        <tissue evidence="3">Testis</tissue>
    </source>
</reference>
<keyword evidence="4" id="KW-1185">Reference proteome</keyword>
<evidence type="ECO:0000313" key="4">
    <source>
        <dbReference type="Proteomes" id="UP000727407"/>
    </source>
</evidence>
<feature type="compositionally biased region" description="Acidic residues" evidence="2">
    <location>
        <begin position="104"/>
        <end position="138"/>
    </location>
</feature>
<dbReference type="Proteomes" id="UP000727407">
    <property type="component" value="Unassembled WGS sequence"/>
</dbReference>
<dbReference type="OrthoDB" id="10044343at2759"/>
<name>A0A8J4TCR5_CLAMG</name>
<evidence type="ECO:0000313" key="3">
    <source>
        <dbReference type="EMBL" id="KAF5894416.1"/>
    </source>
</evidence>
<sequence length="267" mass="29169">MVENSNSGKAHMESSLGGSVFPQGGAAGVKLEAVMEHLQRQQQARLEMERKERRLRDAHLMYAQQVAAQHAILAAARVSALGAGGKAQVHGVALEEVGRGRDSGDEDDDDDDDDNDDENEPMAGEGSEEDDDNEEEDGPVSGLEFLRKQTLALQQSEMARQFTGYAASTAAGARIQRDDSSPVRVKEEPEDDLSPAGPQTATSPNGQADWGYDDNFKQNGSGVWGEESDSNKSRGEASRDFAKLYELDSDPNRKEFLDDLFTFMQKR</sequence>
<evidence type="ECO:0000256" key="1">
    <source>
        <dbReference type="SAM" id="Coils"/>
    </source>
</evidence>
<dbReference type="AlphaFoldDB" id="A0A8J4TCR5"/>
<accession>A0A8J4TCR5</accession>
<evidence type="ECO:0000256" key="2">
    <source>
        <dbReference type="SAM" id="MobiDB-lite"/>
    </source>
</evidence>
<keyword evidence="1" id="KW-0175">Coiled coil</keyword>
<gene>
    <name evidence="3" type="ORF">DAT39_015874</name>
</gene>
<comment type="caution">
    <text evidence="3">The sequence shown here is derived from an EMBL/GenBank/DDBJ whole genome shotgun (WGS) entry which is preliminary data.</text>
</comment>
<feature type="non-terminal residue" evidence="3">
    <location>
        <position position="1"/>
    </location>
</feature>
<feature type="coiled-coil region" evidence="1">
    <location>
        <begin position="31"/>
        <end position="58"/>
    </location>
</feature>
<feature type="compositionally biased region" description="Polar residues" evidence="2">
    <location>
        <begin position="197"/>
        <end position="206"/>
    </location>
</feature>
<organism evidence="3 4">
    <name type="scientific">Clarias magur</name>
    <name type="common">Asian catfish</name>
    <name type="synonym">Macropteronotus magur</name>
    <dbReference type="NCBI Taxonomy" id="1594786"/>
    <lineage>
        <taxon>Eukaryota</taxon>
        <taxon>Metazoa</taxon>
        <taxon>Chordata</taxon>
        <taxon>Craniata</taxon>
        <taxon>Vertebrata</taxon>
        <taxon>Euteleostomi</taxon>
        <taxon>Actinopterygii</taxon>
        <taxon>Neopterygii</taxon>
        <taxon>Teleostei</taxon>
        <taxon>Ostariophysi</taxon>
        <taxon>Siluriformes</taxon>
        <taxon>Clariidae</taxon>
        <taxon>Clarias</taxon>
    </lineage>
</organism>
<proteinExistence type="predicted"/>
<feature type="region of interest" description="Disordered" evidence="2">
    <location>
        <begin position="1"/>
        <end position="21"/>
    </location>
</feature>